<dbReference type="GeneID" id="85498277"/>
<keyword evidence="3" id="KW-1185">Reference proteome</keyword>
<evidence type="ECO:0000313" key="3">
    <source>
        <dbReference type="Proteomes" id="UP001233271"/>
    </source>
</evidence>
<evidence type="ECO:0000256" key="1">
    <source>
        <dbReference type="SAM" id="SignalP"/>
    </source>
</evidence>
<name>A0AA48L9E2_9TREE</name>
<dbReference type="EMBL" id="AP028217">
    <property type="protein sequence ID" value="BEI94407.1"/>
    <property type="molecule type" value="Genomic_DNA"/>
</dbReference>
<organism evidence="2 3">
    <name type="scientific">Cutaneotrichosporon cavernicola</name>
    <dbReference type="NCBI Taxonomy" id="279322"/>
    <lineage>
        <taxon>Eukaryota</taxon>
        <taxon>Fungi</taxon>
        <taxon>Dikarya</taxon>
        <taxon>Basidiomycota</taxon>
        <taxon>Agaricomycotina</taxon>
        <taxon>Tremellomycetes</taxon>
        <taxon>Trichosporonales</taxon>
        <taxon>Trichosporonaceae</taxon>
        <taxon>Cutaneotrichosporon</taxon>
    </lineage>
</organism>
<gene>
    <name evidence="2" type="ORF">CcaverHIS019_0608660</name>
</gene>
<dbReference type="KEGG" id="ccac:CcaHIS019_0608660"/>
<dbReference type="RefSeq" id="XP_060459672.1">
    <property type="nucleotide sequence ID" value="XM_060603372.1"/>
</dbReference>
<feature type="signal peptide" evidence="1">
    <location>
        <begin position="1"/>
        <end position="28"/>
    </location>
</feature>
<accession>A0AA48L9E2</accession>
<evidence type="ECO:0000313" key="2">
    <source>
        <dbReference type="EMBL" id="BEI94407.1"/>
    </source>
</evidence>
<protein>
    <submittedName>
        <fullName evidence="2">Uncharacterized protein</fullName>
    </submittedName>
</protein>
<feature type="chain" id="PRO_5041407302" evidence="1">
    <location>
        <begin position="29"/>
        <end position="157"/>
    </location>
</feature>
<sequence>MGSGSITIRSTMLVVTAWLLLFLDVVDSAILPRQNETCPAGETWCEYLSWDHMWDAGCVNLETHYLNCGSCANSCETPSQSDTICVNGECICYNSGRPDCGLPNVICPDPMTDRNHCGGCNLKCGEQEICKDGECIACTPTLASGPVYMSGIPVCPQ</sequence>
<keyword evidence="1" id="KW-0732">Signal</keyword>
<dbReference type="Proteomes" id="UP001233271">
    <property type="component" value="Chromosome 6"/>
</dbReference>
<reference evidence="2" key="1">
    <citation type="journal article" date="2023" name="BMC Genomics">
        <title>Chromosome-level genome assemblies of Cutaneotrichosporon spp. (Trichosporonales, Basidiomycota) reveal imbalanced evolution between nucleotide sequences and chromosome synteny.</title>
        <authorList>
            <person name="Kobayashi Y."/>
            <person name="Kayamori A."/>
            <person name="Aoki K."/>
            <person name="Shiwa Y."/>
            <person name="Matsutani M."/>
            <person name="Fujita N."/>
            <person name="Sugita T."/>
            <person name="Iwasaki W."/>
            <person name="Tanaka N."/>
            <person name="Takashima M."/>
        </authorList>
    </citation>
    <scope>NUCLEOTIDE SEQUENCE</scope>
    <source>
        <strain evidence="2">HIS019</strain>
    </source>
</reference>
<proteinExistence type="predicted"/>
<dbReference type="AlphaFoldDB" id="A0AA48L9E2"/>